<evidence type="ECO:0000313" key="4">
    <source>
        <dbReference type="EMBL" id="VNP82800.1"/>
    </source>
</evidence>
<dbReference type="SUPFAM" id="SSF53756">
    <property type="entry name" value="UDP-Glycosyltransferase/glycogen phosphorylase"/>
    <property type="match status" value="1"/>
</dbReference>
<gene>
    <name evidence="4" type="ORF">SAMEA2341556_00129</name>
    <name evidence="5" type="ORF">SAMEA2796750_00423</name>
    <name evidence="2" type="ORF">SAMEA2814122_00531</name>
    <name evidence="3" type="ORF">SAMEA3206929_00289</name>
</gene>
<dbReference type="AlphaFoldDB" id="A0A4J1VXV3"/>
<evidence type="ECO:0000313" key="2">
    <source>
        <dbReference type="EMBL" id="VNP61354.1"/>
    </source>
</evidence>
<dbReference type="EMBL" id="CAATIM010000002">
    <property type="protein sequence ID" value="VNQ59067.1"/>
    <property type="molecule type" value="Genomic_DNA"/>
</dbReference>
<accession>A0A4J1VXV3</accession>
<feature type="domain" description="Glycosyltransferase subfamily 4-like N-terminal" evidence="1">
    <location>
        <begin position="86"/>
        <end position="180"/>
    </location>
</feature>
<evidence type="ECO:0000313" key="3">
    <source>
        <dbReference type="EMBL" id="VNP62136.1"/>
    </source>
</evidence>
<dbReference type="InterPro" id="IPR028098">
    <property type="entry name" value="Glyco_trans_4-like_N"/>
</dbReference>
<proteinExistence type="predicted"/>
<protein>
    <submittedName>
        <fullName evidence="3">Glycosyltransferase involved exopolysaccharide (EPS) synthesis</fullName>
    </submittedName>
</protein>
<dbReference type="RefSeq" id="WP_050289234.1">
    <property type="nucleotide sequence ID" value="NZ_CAXKUH010000002.1"/>
</dbReference>
<evidence type="ECO:0000313" key="5">
    <source>
        <dbReference type="EMBL" id="VNQ59067.1"/>
    </source>
</evidence>
<keyword evidence="3" id="KW-0808">Transferase</keyword>
<dbReference type="EMBL" id="CAATHE010000001">
    <property type="protein sequence ID" value="VNP82800.1"/>
    <property type="molecule type" value="Genomic_DNA"/>
</dbReference>
<dbReference type="Pfam" id="PF13439">
    <property type="entry name" value="Glyco_transf_4"/>
    <property type="match status" value="1"/>
</dbReference>
<organism evidence="3">
    <name type="scientific">Streptococcus pneumoniae</name>
    <dbReference type="NCBI Taxonomy" id="1313"/>
    <lineage>
        <taxon>Bacteria</taxon>
        <taxon>Bacillati</taxon>
        <taxon>Bacillota</taxon>
        <taxon>Bacilli</taxon>
        <taxon>Lactobacillales</taxon>
        <taxon>Streptococcaceae</taxon>
        <taxon>Streptococcus</taxon>
    </lineage>
</organism>
<dbReference type="Gene3D" id="3.40.50.2000">
    <property type="entry name" value="Glycogen Phosphorylase B"/>
    <property type="match status" value="1"/>
</dbReference>
<dbReference type="EMBL" id="CAATGR010000002">
    <property type="protein sequence ID" value="VNP61354.1"/>
    <property type="molecule type" value="Genomic_DNA"/>
</dbReference>
<sequence length="240" mass="27792">MQYSCGKININIPDGYGDIKDIVFSAHIIVRYNNGHCGGIDPHIIGLCKKQIRRMSLYPILIIVSRDSKVIDDYKNLDIAYVDCTQCSNNFETALHVKNILKLLKIQLIHCHGYSTNYFLYMLKKLDKNGFGKVKTVITCHGWVEYNLKKKFLTYFDFWTYSMGDAFICVSETMKKRLESIIKKVEGVCACANFLLNDSEYLKYIGENSKSKIRKHFSVQKMFVETMRVYDELLEKSSHG</sequence>
<name>A0A4J1VXV3_STREE</name>
<reference evidence="3" key="1">
    <citation type="submission" date="2019-04" db="EMBL/GenBank/DDBJ databases">
        <authorList>
            <consortium name="Pathogen Informatics"/>
        </authorList>
    </citation>
    <scope>NUCLEOTIDE SEQUENCE</scope>
    <source>
        <strain evidence="3">GPSC13</strain>
    </source>
</reference>
<dbReference type="EMBL" id="CAATGW010000002">
    <property type="protein sequence ID" value="VNP62136.1"/>
    <property type="molecule type" value="Genomic_DNA"/>
</dbReference>
<evidence type="ECO:0000259" key="1">
    <source>
        <dbReference type="Pfam" id="PF13439"/>
    </source>
</evidence>
<dbReference type="GO" id="GO:0016740">
    <property type="term" value="F:transferase activity"/>
    <property type="evidence" value="ECO:0007669"/>
    <property type="project" value="UniProtKB-KW"/>
</dbReference>